<gene>
    <name evidence="3" type="ORF">OVA965_LOCUS4408</name>
    <name evidence="4" type="ORF">TMI583_LOCUS4406</name>
</gene>
<dbReference type="AlphaFoldDB" id="A0A8S2CT05"/>
<evidence type="ECO:0000256" key="2">
    <source>
        <dbReference type="SAM" id="SignalP"/>
    </source>
</evidence>
<evidence type="ECO:0000313" key="3">
    <source>
        <dbReference type="EMBL" id="CAF0796397.1"/>
    </source>
</evidence>
<evidence type="ECO:0000313" key="4">
    <source>
        <dbReference type="EMBL" id="CAF3579462.1"/>
    </source>
</evidence>
<evidence type="ECO:0000256" key="1">
    <source>
        <dbReference type="SAM" id="Phobius"/>
    </source>
</evidence>
<feature type="transmembrane region" description="Helical" evidence="1">
    <location>
        <begin position="404"/>
        <end position="424"/>
    </location>
</feature>
<dbReference type="Proteomes" id="UP000677228">
    <property type="component" value="Unassembled WGS sequence"/>
</dbReference>
<keyword evidence="1" id="KW-0472">Membrane</keyword>
<organism evidence="3 5">
    <name type="scientific">Didymodactylos carnosus</name>
    <dbReference type="NCBI Taxonomy" id="1234261"/>
    <lineage>
        <taxon>Eukaryota</taxon>
        <taxon>Metazoa</taxon>
        <taxon>Spiralia</taxon>
        <taxon>Gnathifera</taxon>
        <taxon>Rotifera</taxon>
        <taxon>Eurotatoria</taxon>
        <taxon>Bdelloidea</taxon>
        <taxon>Philodinida</taxon>
        <taxon>Philodinidae</taxon>
        <taxon>Didymodactylos</taxon>
    </lineage>
</organism>
<evidence type="ECO:0000313" key="5">
    <source>
        <dbReference type="Proteomes" id="UP000677228"/>
    </source>
</evidence>
<feature type="transmembrane region" description="Helical" evidence="1">
    <location>
        <begin position="724"/>
        <end position="745"/>
    </location>
</feature>
<keyword evidence="2" id="KW-0732">Signal</keyword>
<name>A0A8S2CT05_9BILA</name>
<proteinExistence type="predicted"/>
<protein>
    <recommendedName>
        <fullName evidence="6">Transmembrane protein</fullName>
    </recommendedName>
</protein>
<dbReference type="EMBL" id="CAJNOK010001156">
    <property type="protein sequence ID" value="CAF0796397.1"/>
    <property type="molecule type" value="Genomic_DNA"/>
</dbReference>
<feature type="chain" id="PRO_5036273365" description="Transmembrane protein" evidence="2">
    <location>
        <begin position="25"/>
        <end position="757"/>
    </location>
</feature>
<sequence>MATRLYIVILIVSLLITTLYLSLGEELHRETALNPSESQYNHLQQTYPNSLICPCTSLSMSHQTFISIEPVYHQVCLSDFVSSAWIDFLAARQYNLFLFIYDKRYNVNTQFRLLSTLCENAQQTVNDSLRLFLQTQFVSSQVIAQEIFHSQINSLIEDWQVNTISRFQLGIQLVRATNQGNKIMNDFYNFNLQVDPTSGQVNVIPMNYSNCSCALYDVCSEVMPIFQNTEGPFVIERYRIRDFFTGCFPLEALLQSTLECLYNQTCVDDIQIPVIPLLYNDTLFNISALNITGQGPNEMIETVESMVSRLMINSWLRNISFTSYYNACAPTLCTFQYESRRQTLFVVLTVISVLSGLTTGLKILTLISVRFAEKMADSRLAPIQFVKNVFVCHNDQKLANRLQFVLLVITLCVLYVVSFVQPQFRSVEIPKPSLSIYRDLSTQFPDSLQCSCSNISFKYQTFLTIQPRFHQVCSSEFTSNSWIEYVYENDNLFPRFNHTDFRATATGQFQLLSSLCRLSQKTVNDSVSQLASTDFINAQLIASNLLDSRIQTTISEFQLRTPTSFISMLDLIRDVTGTNMLMSMYSTNWKYSDVNINKENPVLNIAPLDYQECDCGMTPKCTQPSRGMMAGCYPLEALLQSTLQCFYDQQCIDSNETFKSLNSSFVSSRFDVNSSIEFIVQQLMVEEYLVNKSYEKYFDQCSPSSCTYSYTGSQDEIDIATSLIGLYGGLVVISQWITVLSIKVYRSRRRRIYPQIQ</sequence>
<dbReference type="EMBL" id="CAJOBA010001156">
    <property type="protein sequence ID" value="CAF3579462.1"/>
    <property type="molecule type" value="Genomic_DNA"/>
</dbReference>
<evidence type="ECO:0008006" key="6">
    <source>
        <dbReference type="Google" id="ProtNLM"/>
    </source>
</evidence>
<keyword evidence="1" id="KW-0812">Transmembrane</keyword>
<dbReference type="Proteomes" id="UP000682733">
    <property type="component" value="Unassembled WGS sequence"/>
</dbReference>
<reference evidence="3" key="1">
    <citation type="submission" date="2021-02" db="EMBL/GenBank/DDBJ databases">
        <authorList>
            <person name="Nowell W R."/>
        </authorList>
    </citation>
    <scope>NUCLEOTIDE SEQUENCE</scope>
</reference>
<accession>A0A8S2CT05</accession>
<comment type="caution">
    <text evidence="3">The sequence shown here is derived from an EMBL/GenBank/DDBJ whole genome shotgun (WGS) entry which is preliminary data.</text>
</comment>
<feature type="transmembrane region" description="Helical" evidence="1">
    <location>
        <begin position="344"/>
        <end position="369"/>
    </location>
</feature>
<feature type="signal peptide" evidence="2">
    <location>
        <begin position="1"/>
        <end position="24"/>
    </location>
</feature>
<keyword evidence="1" id="KW-1133">Transmembrane helix</keyword>